<gene>
    <name evidence="6" type="ORF">ACFOMG_11100</name>
</gene>
<evidence type="ECO:0000313" key="6">
    <source>
        <dbReference type="EMBL" id="MFC3680642.1"/>
    </source>
</evidence>
<accession>A0ABV7VTY7</accession>
<protein>
    <submittedName>
        <fullName evidence="6">ABC transporter substrate-binding protein</fullName>
    </submittedName>
</protein>
<proteinExistence type="inferred from homology"/>
<dbReference type="Proteomes" id="UP001595722">
    <property type="component" value="Unassembled WGS sequence"/>
</dbReference>
<dbReference type="Pfam" id="PF09084">
    <property type="entry name" value="NMT1"/>
    <property type="match status" value="1"/>
</dbReference>
<dbReference type="PANTHER" id="PTHR30024:SF47">
    <property type="entry name" value="TAURINE-BINDING PERIPLASMIC PROTEIN"/>
    <property type="match status" value="1"/>
</dbReference>
<dbReference type="PANTHER" id="PTHR30024">
    <property type="entry name" value="ALIPHATIC SULFONATES-BINDING PROTEIN-RELATED"/>
    <property type="match status" value="1"/>
</dbReference>
<comment type="subcellular location">
    <subcellularLocation>
        <location evidence="1">Periplasm</location>
    </subcellularLocation>
</comment>
<dbReference type="Gene3D" id="3.40.190.10">
    <property type="entry name" value="Periplasmic binding protein-like II"/>
    <property type="match status" value="2"/>
</dbReference>
<reference evidence="7" key="1">
    <citation type="journal article" date="2019" name="Int. J. Syst. Evol. Microbiol.">
        <title>The Global Catalogue of Microorganisms (GCM) 10K type strain sequencing project: providing services to taxonomists for standard genome sequencing and annotation.</title>
        <authorList>
            <consortium name="The Broad Institute Genomics Platform"/>
            <consortium name="The Broad Institute Genome Sequencing Center for Infectious Disease"/>
            <person name="Wu L."/>
            <person name="Ma J."/>
        </authorList>
    </citation>
    <scope>NUCLEOTIDE SEQUENCE [LARGE SCALE GENOMIC DNA]</scope>
    <source>
        <strain evidence="7">KCTC 42424</strain>
    </source>
</reference>
<dbReference type="SUPFAM" id="SSF53850">
    <property type="entry name" value="Periplasmic binding protein-like II"/>
    <property type="match status" value="1"/>
</dbReference>
<evidence type="ECO:0000256" key="3">
    <source>
        <dbReference type="ARBA" id="ARBA00022729"/>
    </source>
</evidence>
<name>A0ABV7VTY7_9GAMM</name>
<evidence type="ECO:0000259" key="5">
    <source>
        <dbReference type="Pfam" id="PF09084"/>
    </source>
</evidence>
<comment type="caution">
    <text evidence="6">The sequence shown here is derived from an EMBL/GenBank/DDBJ whole genome shotgun (WGS) entry which is preliminary data.</text>
</comment>
<dbReference type="EMBL" id="JBHRYB010000011">
    <property type="protein sequence ID" value="MFC3680642.1"/>
    <property type="molecule type" value="Genomic_DNA"/>
</dbReference>
<dbReference type="InterPro" id="IPR015168">
    <property type="entry name" value="SsuA/THI5"/>
</dbReference>
<feature type="chain" id="PRO_5046988619" evidence="4">
    <location>
        <begin position="19"/>
        <end position="309"/>
    </location>
</feature>
<feature type="domain" description="SsuA/THI5-like" evidence="5">
    <location>
        <begin position="32"/>
        <end position="233"/>
    </location>
</feature>
<keyword evidence="7" id="KW-1185">Reference proteome</keyword>
<keyword evidence="3 4" id="KW-0732">Signal</keyword>
<evidence type="ECO:0000256" key="4">
    <source>
        <dbReference type="SAM" id="SignalP"/>
    </source>
</evidence>
<evidence type="ECO:0000256" key="2">
    <source>
        <dbReference type="ARBA" id="ARBA00010742"/>
    </source>
</evidence>
<dbReference type="RefSeq" id="WP_376866657.1">
    <property type="nucleotide sequence ID" value="NZ_JBHRYB010000011.1"/>
</dbReference>
<feature type="signal peptide" evidence="4">
    <location>
        <begin position="1"/>
        <end position="18"/>
    </location>
</feature>
<evidence type="ECO:0000256" key="1">
    <source>
        <dbReference type="ARBA" id="ARBA00004418"/>
    </source>
</evidence>
<comment type="similarity">
    <text evidence="2">Belongs to the bacterial solute-binding protein SsuA/TauA family.</text>
</comment>
<organism evidence="6 7">
    <name type="scientific">Bacterioplanoides pacificum</name>
    <dbReference type="NCBI Taxonomy" id="1171596"/>
    <lineage>
        <taxon>Bacteria</taxon>
        <taxon>Pseudomonadati</taxon>
        <taxon>Pseudomonadota</taxon>
        <taxon>Gammaproteobacteria</taxon>
        <taxon>Oceanospirillales</taxon>
        <taxon>Oceanospirillaceae</taxon>
        <taxon>Bacterioplanoides</taxon>
    </lineage>
</organism>
<sequence length="309" mass="34990">MKSVLCLLLCCLSWAVNASPLKVGTTMWSGYEPLYLAQHNGFYNRDIRIINYPSSSEVMRSFRNKALEVAALTLDEVIQLREKKLPVTVFLICDISNGSDALLARPPINRLTDLKGKRVAVESTAVGAYVLTRALDIGQLQLQDIRPVNKENNEQLEAYLKQEVDAVVTYEPVRSQLLANGAREIFNSREIPGEIVDVLVVHTELLDQRRDELQQLTDGWFRALEHMKKHPENSQRYIAERQKISPQDVGRSLRGLEFPDRKKTLKLMTGSPALLEISLQRLAETMKGNQLLHQDVSVTNLLSVEFVEP</sequence>
<evidence type="ECO:0000313" key="7">
    <source>
        <dbReference type="Proteomes" id="UP001595722"/>
    </source>
</evidence>